<dbReference type="InterPro" id="IPR052402">
    <property type="entry name" value="ADCK_kinase"/>
</dbReference>
<dbReference type="GO" id="GO:0010181">
    <property type="term" value="F:FMN binding"/>
    <property type="evidence" value="ECO:0007669"/>
    <property type="project" value="InterPro"/>
</dbReference>
<keyword evidence="3" id="KW-1133">Transmembrane helix</keyword>
<dbReference type="PANTHER" id="PTHR45890:SF1">
    <property type="entry name" value="AARF DOMAIN CONTAINING KINASE 2"/>
    <property type="match status" value="1"/>
</dbReference>
<feature type="region of interest" description="Disordered" evidence="2">
    <location>
        <begin position="811"/>
        <end position="845"/>
    </location>
</feature>
<dbReference type="Pfam" id="PF00258">
    <property type="entry name" value="Flavodoxin_1"/>
    <property type="match status" value="1"/>
</dbReference>
<sequence>MIPIFTRLLIYRCWVRSRVSPRNIAIGLGLGTVSICRLRTLRCEAEQHDPWLLVPQKKIVPEKSTAVVIVSLPITLVSVTYSTLRKILRCIGLFLRFSPLLITYPLTKIEAFENIWWKILLWSVQNSGPTFIKLGQWASTRRDIFSKKFCDRLSVLHIQTKNKRFFRDKNKIINEVFGKGFMRHHGDRVFLEIEPYSIGSGCIAQVYRGVIDVEEFQKATGRKIPELNGRATQRIAIKVADKNVDQQIELDLSILRSGAWIMQQIVPSLWYLDPQGALEQFEMVLRRQVDLSNEAKALKKFSENFHSKETGIRFPIVLGYTKKAIVETFEEGIYINKLVAEEGQPELTARQSVAVRRRIALMGARALLKMIFVDNFVHGDLHPGNILIRFNDSENNLRGVHKAPKADGILKRGFEYFRSLINWRSAPKIRFTDSPDLEDEPTLVLLDTGIAISETEKNLHNLKSLFRSVVEKRGYEVGKLLLTQSPFQQCKDPERFCRQVEKLVLKARSEKSLRTLNISALLSEMFTIVAEHKVELDSAFTTVILSVMVLEGFGRCLLYGCMCCCVALMAYQVPPLRHEGSPRSNKEPMSWLEEYLEGKDEILLYITAALGVIMPGLVYLLYHYCHSYYEKYAKKKEAQQLAEELAQSEAVVIALGKEDGTASPWATVIHEKLSEEMVRQPKLWWSDSLNVKDLMEFKGFCIFIAETTAGGQPIPSSEWFLEWLEDLAADSKLRKKANFEKIRFSIIGFGSSDDGPAAFNKVARTLLKRLKILGSKQITEVELFNTADTGDKIMERFVEFSFELLCQMDKNLPGRSGDTDSEGPAASGSESDSNDEEAEEDKKTK</sequence>
<dbReference type="PANTHER" id="PTHR45890">
    <property type="entry name" value="AARF DOMAIN CONTAINING KINASE 2 (PREDICTED)"/>
    <property type="match status" value="1"/>
</dbReference>
<dbReference type="EMBL" id="CP090893">
    <property type="protein sequence ID" value="ULT99774.1"/>
    <property type="molecule type" value="Genomic_DNA"/>
</dbReference>
<dbReference type="Gene3D" id="3.40.50.360">
    <property type="match status" value="1"/>
</dbReference>
<evidence type="ECO:0000256" key="2">
    <source>
        <dbReference type="SAM" id="MobiDB-lite"/>
    </source>
</evidence>
<feature type="domain" description="Flavodoxin-like" evidence="4">
    <location>
        <begin position="651"/>
        <end position="805"/>
    </location>
</feature>
<keyword evidence="3" id="KW-0812">Transmembrane</keyword>
<dbReference type="AlphaFoldDB" id="A0AAE9IPF6"/>
<proteinExistence type="inferred from homology"/>
<dbReference type="SUPFAM" id="SSF56112">
    <property type="entry name" value="Protein kinase-like (PK-like)"/>
    <property type="match status" value="2"/>
</dbReference>
<dbReference type="SUPFAM" id="SSF52218">
    <property type="entry name" value="Flavoproteins"/>
    <property type="match status" value="1"/>
</dbReference>
<evidence type="ECO:0000313" key="6">
    <source>
        <dbReference type="Proteomes" id="UP000827892"/>
    </source>
</evidence>
<dbReference type="InterPro" id="IPR004147">
    <property type="entry name" value="ABC1_dom"/>
</dbReference>
<dbReference type="InterPro" id="IPR029039">
    <property type="entry name" value="Flavoprotein-like_sf"/>
</dbReference>
<keyword evidence="3" id="KW-0472">Membrane</keyword>
<evidence type="ECO:0000256" key="3">
    <source>
        <dbReference type="SAM" id="Phobius"/>
    </source>
</evidence>
<reference evidence="5 6" key="1">
    <citation type="submission" date="2022-05" db="EMBL/GenBank/DDBJ databases">
        <title>Chromosome-level reference genomes for two strains of Caenorhabditis briggsae: an improved platform for comparative genomics.</title>
        <authorList>
            <person name="Stevens L."/>
            <person name="Andersen E.C."/>
        </authorList>
    </citation>
    <scope>NUCLEOTIDE SEQUENCE [LARGE SCALE GENOMIC DNA]</scope>
    <source>
        <strain evidence="5">QX1410_ONT</strain>
        <tissue evidence="5">Whole-organism</tissue>
    </source>
</reference>
<dbReference type="Pfam" id="PF03109">
    <property type="entry name" value="ABC1"/>
    <property type="match status" value="1"/>
</dbReference>
<dbReference type="InterPro" id="IPR011009">
    <property type="entry name" value="Kinase-like_dom_sf"/>
</dbReference>
<feature type="transmembrane region" description="Helical" evidence="3">
    <location>
        <begin position="602"/>
        <end position="622"/>
    </location>
</feature>
<evidence type="ECO:0000259" key="4">
    <source>
        <dbReference type="PROSITE" id="PS50902"/>
    </source>
</evidence>
<dbReference type="InterPro" id="IPR008254">
    <property type="entry name" value="Flavodoxin/NO_synth"/>
</dbReference>
<name>A0AAE9IPF6_CAEBR</name>
<protein>
    <recommendedName>
        <fullName evidence="4">Flavodoxin-like domain-containing protein</fullName>
    </recommendedName>
</protein>
<accession>A0AAE9IPF6</accession>
<dbReference type="Proteomes" id="UP000827892">
    <property type="component" value="Chromosome III"/>
</dbReference>
<gene>
    <name evidence="5" type="ORF">L3Y34_000808</name>
</gene>
<organism evidence="5 6">
    <name type="scientific">Caenorhabditis briggsae</name>
    <dbReference type="NCBI Taxonomy" id="6238"/>
    <lineage>
        <taxon>Eukaryota</taxon>
        <taxon>Metazoa</taxon>
        <taxon>Ecdysozoa</taxon>
        <taxon>Nematoda</taxon>
        <taxon>Chromadorea</taxon>
        <taxon>Rhabditida</taxon>
        <taxon>Rhabditina</taxon>
        <taxon>Rhabditomorpha</taxon>
        <taxon>Rhabditoidea</taxon>
        <taxon>Rhabditidae</taxon>
        <taxon>Peloderinae</taxon>
        <taxon>Caenorhabditis</taxon>
    </lineage>
</organism>
<dbReference type="PROSITE" id="PS50902">
    <property type="entry name" value="FLAVODOXIN_LIKE"/>
    <property type="match status" value="1"/>
</dbReference>
<comment type="similarity">
    <text evidence="1">Belongs to the protein kinase superfamily. ADCK protein kinase family.</text>
</comment>
<evidence type="ECO:0000256" key="1">
    <source>
        <dbReference type="ARBA" id="ARBA00009670"/>
    </source>
</evidence>
<evidence type="ECO:0000313" key="5">
    <source>
        <dbReference type="EMBL" id="ULT99774.1"/>
    </source>
</evidence>